<dbReference type="Gene3D" id="3.40.50.1970">
    <property type="match status" value="1"/>
</dbReference>
<evidence type="ECO:0000259" key="5">
    <source>
        <dbReference type="Pfam" id="PF25137"/>
    </source>
</evidence>
<evidence type="ECO:0000259" key="4">
    <source>
        <dbReference type="Pfam" id="PF00465"/>
    </source>
</evidence>
<dbReference type="PANTHER" id="PTHR11496">
    <property type="entry name" value="ALCOHOL DEHYDROGENASE"/>
    <property type="match status" value="1"/>
</dbReference>
<reference evidence="7" key="1">
    <citation type="journal article" date="2019" name="Int. J. Syst. Evol. Microbiol.">
        <title>The Global Catalogue of Microorganisms (GCM) 10K type strain sequencing project: providing services to taxonomists for standard genome sequencing and annotation.</title>
        <authorList>
            <consortium name="The Broad Institute Genomics Platform"/>
            <consortium name="The Broad Institute Genome Sequencing Center for Infectious Disease"/>
            <person name="Wu L."/>
            <person name="Ma J."/>
        </authorList>
    </citation>
    <scope>NUCLEOTIDE SEQUENCE [LARGE SCALE GENOMIC DNA]</scope>
    <source>
        <strain evidence="7">CCUG 66188</strain>
    </source>
</reference>
<comment type="caution">
    <text evidence="6">The sequence shown here is derived from an EMBL/GenBank/DDBJ whole genome shotgun (WGS) entry which is preliminary data.</text>
</comment>
<dbReference type="GO" id="GO:0018506">
    <property type="term" value="F:maleylacetate reductase activity"/>
    <property type="evidence" value="ECO:0007669"/>
    <property type="project" value="UniProtKB-EC"/>
</dbReference>
<dbReference type="InterPro" id="IPR056798">
    <property type="entry name" value="ADH_Fe_C"/>
</dbReference>
<dbReference type="InterPro" id="IPR039697">
    <property type="entry name" value="Alcohol_dehydrogenase_Fe"/>
</dbReference>
<dbReference type="Pfam" id="PF00465">
    <property type="entry name" value="Fe-ADH"/>
    <property type="match status" value="1"/>
</dbReference>
<dbReference type="InterPro" id="IPR034786">
    <property type="entry name" value="MAR"/>
</dbReference>
<keyword evidence="3" id="KW-0520">NAD</keyword>
<keyword evidence="7" id="KW-1185">Reference proteome</keyword>
<feature type="domain" description="Fe-containing alcohol dehydrogenase-like C-terminal" evidence="5">
    <location>
        <begin position="168"/>
        <end position="349"/>
    </location>
</feature>
<proteinExistence type="inferred from homology"/>
<sequence>MSDLMQGFTFPGIRTRVVFGSGTLSRVGEEIEALGRSRALVLSTPPQADAAGTLAGDLGGLSAGTFTEATMHTPIEVTEAAMEAYKTAGADCVVSFGGGSTIGLGKAIATRTGADHVAIPTTYAGSEMTDVLGETVDGEKTTRRDASIRPETVIYDVDTTLTLPVGMTVTSSLNAISHGIEALYAEDRNPILSQMAVEAMRVFKRSLHRVTEDPQNRAARTDVLYGAWLCSTALGYVSMALHHKLAHVIGGSFGMPHAETHAILLPHTTGFNAAATAELLAPVAEIFGGSVGGGLWDFAKRAGAPLRLRDLGLSEADLDRAAEIATRAPYPNPRPFDRHDIRNLLQAAWEGSRPEGE</sequence>
<dbReference type="EC" id="1.3.1.32" evidence="6"/>
<evidence type="ECO:0000256" key="2">
    <source>
        <dbReference type="ARBA" id="ARBA00023002"/>
    </source>
</evidence>
<gene>
    <name evidence="6" type="ORF">ACFQFQ_28000</name>
</gene>
<organism evidence="6 7">
    <name type="scientific">Sulfitobacter porphyrae</name>
    <dbReference type="NCBI Taxonomy" id="1246864"/>
    <lineage>
        <taxon>Bacteria</taxon>
        <taxon>Pseudomonadati</taxon>
        <taxon>Pseudomonadota</taxon>
        <taxon>Alphaproteobacteria</taxon>
        <taxon>Rhodobacterales</taxon>
        <taxon>Roseobacteraceae</taxon>
        <taxon>Sulfitobacter</taxon>
    </lineage>
</organism>
<feature type="domain" description="Alcohol dehydrogenase iron-type/glycerol dehydrogenase GldA" evidence="4">
    <location>
        <begin position="15"/>
        <end position="156"/>
    </location>
</feature>
<evidence type="ECO:0000256" key="1">
    <source>
        <dbReference type="ARBA" id="ARBA00007358"/>
    </source>
</evidence>
<dbReference type="PANTHER" id="PTHR11496:SF102">
    <property type="entry name" value="ALCOHOL DEHYDROGENASE 4"/>
    <property type="match status" value="1"/>
</dbReference>
<evidence type="ECO:0000313" key="6">
    <source>
        <dbReference type="EMBL" id="MFC6762524.1"/>
    </source>
</evidence>
<dbReference type="InterPro" id="IPR001670">
    <property type="entry name" value="ADH_Fe/GldA"/>
</dbReference>
<accession>A0ABW2BBT0</accession>
<comment type="similarity">
    <text evidence="1">Belongs to the iron-containing alcohol dehydrogenase family.</text>
</comment>
<keyword evidence="2 6" id="KW-0560">Oxidoreductase</keyword>
<dbReference type="SUPFAM" id="SSF56796">
    <property type="entry name" value="Dehydroquinate synthase-like"/>
    <property type="match status" value="1"/>
</dbReference>
<evidence type="ECO:0000313" key="7">
    <source>
        <dbReference type="Proteomes" id="UP001596353"/>
    </source>
</evidence>
<dbReference type="CDD" id="cd08177">
    <property type="entry name" value="MAR"/>
    <property type="match status" value="1"/>
</dbReference>
<name>A0ABW2BBT0_9RHOB</name>
<protein>
    <submittedName>
        <fullName evidence="6">Maleylacetate reductase</fullName>
        <ecNumber evidence="6">1.3.1.32</ecNumber>
    </submittedName>
</protein>
<dbReference type="Pfam" id="PF25137">
    <property type="entry name" value="ADH_Fe_C"/>
    <property type="match status" value="1"/>
</dbReference>
<dbReference type="Proteomes" id="UP001596353">
    <property type="component" value="Unassembled WGS sequence"/>
</dbReference>
<dbReference type="EMBL" id="JBHSWG010000004">
    <property type="protein sequence ID" value="MFC6762524.1"/>
    <property type="molecule type" value="Genomic_DNA"/>
</dbReference>
<dbReference type="Gene3D" id="1.20.1090.10">
    <property type="entry name" value="Dehydroquinate synthase-like - alpha domain"/>
    <property type="match status" value="1"/>
</dbReference>
<evidence type="ECO:0000256" key="3">
    <source>
        <dbReference type="ARBA" id="ARBA00023027"/>
    </source>
</evidence>